<keyword evidence="3" id="KW-1185">Reference proteome</keyword>
<evidence type="ECO:0000313" key="3">
    <source>
        <dbReference type="Proteomes" id="UP000654471"/>
    </source>
</evidence>
<gene>
    <name evidence="2" type="ORF">GCM10010211_27830</name>
</gene>
<evidence type="ECO:0000256" key="1">
    <source>
        <dbReference type="SAM" id="Phobius"/>
    </source>
</evidence>
<accession>A0ABQ2V1E2</accession>
<feature type="transmembrane region" description="Helical" evidence="1">
    <location>
        <begin position="12"/>
        <end position="36"/>
    </location>
</feature>
<reference evidence="3" key="1">
    <citation type="journal article" date="2019" name="Int. J. Syst. Evol. Microbiol.">
        <title>The Global Catalogue of Microorganisms (GCM) 10K type strain sequencing project: providing services to taxonomists for standard genome sequencing and annotation.</title>
        <authorList>
            <consortium name="The Broad Institute Genomics Platform"/>
            <consortium name="The Broad Institute Genome Sequencing Center for Infectious Disease"/>
            <person name="Wu L."/>
            <person name="Ma J."/>
        </authorList>
    </citation>
    <scope>NUCLEOTIDE SEQUENCE [LARGE SCALE GENOMIC DNA]</scope>
    <source>
        <strain evidence="3">JCM 3399</strain>
    </source>
</reference>
<sequence length="69" mass="7314">MAMSGPSSSATICAIVVSWLCPWLIVPVVTVTAPLVSIRTSERSKPGTTAILRCANAAEPYPVRSLKQE</sequence>
<evidence type="ECO:0000313" key="2">
    <source>
        <dbReference type="EMBL" id="GGU61304.1"/>
    </source>
</evidence>
<comment type="caution">
    <text evidence="2">The sequence shown here is derived from an EMBL/GenBank/DDBJ whole genome shotgun (WGS) entry which is preliminary data.</text>
</comment>
<keyword evidence="1" id="KW-1133">Transmembrane helix</keyword>
<protein>
    <recommendedName>
        <fullName evidence="4">Secreted peptide</fullName>
    </recommendedName>
</protein>
<name>A0ABQ2V1E2_9ACTN</name>
<dbReference type="EMBL" id="BMRP01000008">
    <property type="protein sequence ID" value="GGU61304.1"/>
    <property type="molecule type" value="Genomic_DNA"/>
</dbReference>
<evidence type="ECO:0008006" key="4">
    <source>
        <dbReference type="Google" id="ProtNLM"/>
    </source>
</evidence>
<proteinExistence type="predicted"/>
<organism evidence="2 3">
    <name type="scientific">Streptomyces albospinus</name>
    <dbReference type="NCBI Taxonomy" id="285515"/>
    <lineage>
        <taxon>Bacteria</taxon>
        <taxon>Bacillati</taxon>
        <taxon>Actinomycetota</taxon>
        <taxon>Actinomycetes</taxon>
        <taxon>Kitasatosporales</taxon>
        <taxon>Streptomycetaceae</taxon>
        <taxon>Streptomyces</taxon>
    </lineage>
</organism>
<dbReference type="Proteomes" id="UP000654471">
    <property type="component" value="Unassembled WGS sequence"/>
</dbReference>
<keyword evidence="1" id="KW-0812">Transmembrane</keyword>
<keyword evidence="1" id="KW-0472">Membrane</keyword>